<accession>A0A4Y8CKL4</accession>
<keyword evidence="1" id="KW-1133">Transmembrane helix</keyword>
<dbReference type="EMBL" id="PHWZ01000529">
    <property type="protein sequence ID" value="TEY37138.1"/>
    <property type="molecule type" value="Genomic_DNA"/>
</dbReference>
<feature type="transmembrane region" description="Helical" evidence="1">
    <location>
        <begin position="39"/>
        <end position="62"/>
    </location>
</feature>
<keyword evidence="1" id="KW-0812">Transmembrane</keyword>
<keyword evidence="3" id="KW-1185">Reference proteome</keyword>
<evidence type="ECO:0000313" key="3">
    <source>
        <dbReference type="Proteomes" id="UP000297299"/>
    </source>
</evidence>
<name>A0A4Y8CKL4_9HELO</name>
<evidence type="ECO:0000313" key="2">
    <source>
        <dbReference type="EMBL" id="TEY37138.1"/>
    </source>
</evidence>
<dbReference type="AlphaFoldDB" id="A0A4Y8CKL4"/>
<protein>
    <submittedName>
        <fullName evidence="2">Uncharacterized protein</fullName>
    </submittedName>
</protein>
<evidence type="ECO:0000256" key="1">
    <source>
        <dbReference type="SAM" id="Phobius"/>
    </source>
</evidence>
<organism evidence="2 3">
    <name type="scientific">Botryotinia calthae</name>
    <dbReference type="NCBI Taxonomy" id="38488"/>
    <lineage>
        <taxon>Eukaryota</taxon>
        <taxon>Fungi</taxon>
        <taxon>Dikarya</taxon>
        <taxon>Ascomycota</taxon>
        <taxon>Pezizomycotina</taxon>
        <taxon>Leotiomycetes</taxon>
        <taxon>Helotiales</taxon>
        <taxon>Sclerotiniaceae</taxon>
        <taxon>Botryotinia</taxon>
    </lineage>
</organism>
<gene>
    <name evidence="2" type="ORF">BOTCAL_0531g00010</name>
</gene>
<keyword evidence="1" id="KW-0472">Membrane</keyword>
<dbReference type="Proteomes" id="UP000297299">
    <property type="component" value="Unassembled WGS sequence"/>
</dbReference>
<sequence>MSKPTSHQPHVEELPNPSLITNSQCFVAHLIFKPVYPNIFDTIIIIIVVVMITFTISTIMFAGSKIKEPESEPDMQQNKCRVKSTIFRHQRSSLRRISKYQHSMSTADL</sequence>
<reference evidence="2 3" key="1">
    <citation type="submission" date="2017-11" db="EMBL/GenBank/DDBJ databases">
        <title>Comparative genomics of Botrytis spp.</title>
        <authorList>
            <person name="Valero-Jimenez C.A."/>
            <person name="Tapia P."/>
            <person name="Veloso J."/>
            <person name="Silva-Moreno E."/>
            <person name="Staats M."/>
            <person name="Valdes J.H."/>
            <person name="Van Kan J.A.L."/>
        </authorList>
    </citation>
    <scope>NUCLEOTIDE SEQUENCE [LARGE SCALE GENOMIC DNA]</scope>
    <source>
        <strain evidence="2 3">MUCL2830</strain>
    </source>
</reference>
<comment type="caution">
    <text evidence="2">The sequence shown here is derived from an EMBL/GenBank/DDBJ whole genome shotgun (WGS) entry which is preliminary data.</text>
</comment>
<dbReference type="OrthoDB" id="3555005at2759"/>
<proteinExistence type="predicted"/>